<feature type="transmembrane region" description="Helical" evidence="1">
    <location>
        <begin position="297"/>
        <end position="317"/>
    </location>
</feature>
<gene>
    <name evidence="2" type="ORF">SAMN05216177_10188</name>
</gene>
<keyword evidence="3" id="KW-1185">Reference proteome</keyword>
<evidence type="ECO:0000313" key="3">
    <source>
        <dbReference type="Proteomes" id="UP000182025"/>
    </source>
</evidence>
<keyword evidence="1" id="KW-0472">Membrane</keyword>
<evidence type="ECO:0000256" key="1">
    <source>
        <dbReference type="SAM" id="Phobius"/>
    </source>
</evidence>
<keyword evidence="1" id="KW-1133">Transmembrane helix</keyword>
<organism evidence="2 3">
    <name type="scientific">Ectopseudomonas toyotomiensis</name>
    <dbReference type="NCBI Taxonomy" id="554344"/>
    <lineage>
        <taxon>Bacteria</taxon>
        <taxon>Pseudomonadati</taxon>
        <taxon>Pseudomonadota</taxon>
        <taxon>Gammaproteobacteria</taxon>
        <taxon>Pseudomonadales</taxon>
        <taxon>Pseudomonadaceae</taxon>
        <taxon>Ectopseudomonas</taxon>
    </lineage>
</organism>
<feature type="transmembrane region" description="Helical" evidence="1">
    <location>
        <begin position="377"/>
        <end position="397"/>
    </location>
</feature>
<proteinExistence type="predicted"/>
<dbReference type="RefSeq" id="WP_074912967.1">
    <property type="nucleotide sequence ID" value="NZ_FOXK01000001.1"/>
</dbReference>
<dbReference type="AlphaFoldDB" id="A0A1I5M8V5"/>
<accession>A0A1I5M8V5</accession>
<reference evidence="3" key="1">
    <citation type="submission" date="2016-10" db="EMBL/GenBank/DDBJ databases">
        <authorList>
            <person name="Varghese N."/>
            <person name="Submissions S."/>
        </authorList>
    </citation>
    <scope>NUCLEOTIDE SEQUENCE [LARGE SCALE GENOMIC DNA]</scope>
    <source>
        <strain evidence="3">JCM 15604</strain>
    </source>
</reference>
<sequence>MFAKVVDLYRSTGRKPVVDGAFSYEGGYDKGLADKLEALKDLPQHFGRFLEVEASPEKGCSFTFKLPSNEYGKFFPDIKALLAGSTSINKGVFPENIYIVDLDWMFSDENAPEPIANLKKVCRLVHLLSELAIGVDRETNRAFFNLFFALPQDGVKPPRTFLIATKVTPEMAEVRLKHLDLLEQILHPKNSSKPNLFERVMMFRLSIADVLDAAGDCGNPFMVVVQEWSKILSQYRINLQSYVHGFSFEKVRQEVARAELEYAKSLSEILGDIAGKLLALPVSVAGIILVYKSNDPLEVWVLSVGLVVVSFILLSTIKNQKLQVKRLQHSFTMAFEGFESRMNTYPRRIQELLAETAAQLDVQVKSLNNTFEILGKVSWLPVWGVAVILVSKVVLFFNG</sequence>
<dbReference type="OrthoDB" id="6064670at2"/>
<keyword evidence="1" id="KW-0812">Transmembrane</keyword>
<dbReference type="EMBL" id="FOXK01000001">
    <property type="protein sequence ID" value="SFP06014.1"/>
    <property type="molecule type" value="Genomic_DNA"/>
</dbReference>
<dbReference type="Proteomes" id="UP000182025">
    <property type="component" value="Unassembled WGS sequence"/>
</dbReference>
<protein>
    <submittedName>
        <fullName evidence="2">Uncharacterized protein</fullName>
    </submittedName>
</protein>
<name>A0A1I5M8V5_9GAMM</name>
<evidence type="ECO:0000313" key="2">
    <source>
        <dbReference type="EMBL" id="SFP06014.1"/>
    </source>
</evidence>
<feature type="transmembrane region" description="Helical" evidence="1">
    <location>
        <begin position="273"/>
        <end position="291"/>
    </location>
</feature>